<proteinExistence type="predicted"/>
<dbReference type="EMBL" id="DRSQ01000132">
    <property type="protein sequence ID" value="HHE32243.1"/>
    <property type="molecule type" value="Genomic_DNA"/>
</dbReference>
<gene>
    <name evidence="3" type="ORF">ENL07_06365</name>
</gene>
<dbReference type="InterPro" id="IPR026354">
    <property type="entry name" value="4helix_suffix_dom"/>
</dbReference>
<dbReference type="Proteomes" id="UP000886058">
    <property type="component" value="Unassembled WGS sequence"/>
</dbReference>
<dbReference type="GO" id="GO:0003916">
    <property type="term" value="F:DNA topoisomerase activity"/>
    <property type="evidence" value="ECO:0007669"/>
    <property type="project" value="InterPro"/>
</dbReference>
<dbReference type="Pfam" id="PF01396">
    <property type="entry name" value="Zn_ribbon_Top1"/>
    <property type="match status" value="1"/>
</dbReference>
<organism evidence="3">
    <name type="scientific">Chlorobaculum parvum</name>
    <dbReference type="NCBI Taxonomy" id="274539"/>
    <lineage>
        <taxon>Bacteria</taxon>
        <taxon>Pseudomonadati</taxon>
        <taxon>Chlorobiota</taxon>
        <taxon>Chlorobiia</taxon>
        <taxon>Chlorobiales</taxon>
        <taxon>Chlorobiaceae</taxon>
        <taxon>Chlorobaculum</taxon>
    </lineage>
</organism>
<dbReference type="SUPFAM" id="SSF158446">
    <property type="entry name" value="IVS-encoded protein-like"/>
    <property type="match status" value="1"/>
</dbReference>
<accession>A0A7C5HHT6</accession>
<dbReference type="InterPro" id="IPR036583">
    <property type="entry name" value="23S_rRNA_IVS_sf"/>
</dbReference>
<dbReference type="NCBIfam" id="TIGR02436">
    <property type="entry name" value="four helix bundle protein"/>
    <property type="match status" value="1"/>
</dbReference>
<dbReference type="InterPro" id="IPR013498">
    <property type="entry name" value="Topo_IA_Znf"/>
</dbReference>
<dbReference type="InterPro" id="IPR012657">
    <property type="entry name" value="23S_rRNA-intervening_sequence"/>
</dbReference>
<dbReference type="Gene3D" id="3.30.65.10">
    <property type="entry name" value="Bacterial Topoisomerase I, domain 1"/>
    <property type="match status" value="1"/>
</dbReference>
<dbReference type="SUPFAM" id="SSF57783">
    <property type="entry name" value="Zinc beta-ribbon"/>
    <property type="match status" value="1"/>
</dbReference>
<feature type="region of interest" description="Disordered" evidence="1">
    <location>
        <begin position="190"/>
        <end position="211"/>
    </location>
</feature>
<protein>
    <submittedName>
        <fullName evidence="3">Four helix bundle protein</fullName>
    </submittedName>
</protein>
<feature type="domain" description="DNA topoisomerase type IA zn finger" evidence="2">
    <location>
        <begin position="210"/>
        <end position="247"/>
    </location>
</feature>
<reference evidence="3" key="1">
    <citation type="journal article" date="2020" name="mSystems">
        <title>Genome- and Community-Level Interaction Insights into Carbon Utilization and Element Cycling Functions of Hydrothermarchaeota in Hydrothermal Sediment.</title>
        <authorList>
            <person name="Zhou Z."/>
            <person name="Liu Y."/>
            <person name="Xu W."/>
            <person name="Pan J."/>
            <person name="Luo Z.H."/>
            <person name="Li M."/>
        </authorList>
    </citation>
    <scope>NUCLEOTIDE SEQUENCE [LARGE SCALE GENOMIC DNA]</scope>
    <source>
        <strain evidence="3">HyVt-633</strain>
    </source>
</reference>
<dbReference type="GO" id="GO:0005694">
    <property type="term" value="C:chromosome"/>
    <property type="evidence" value="ECO:0007669"/>
    <property type="project" value="InterPro"/>
</dbReference>
<name>A0A7C5HHT6_9CHLB</name>
<evidence type="ECO:0000313" key="3">
    <source>
        <dbReference type="EMBL" id="HHE32243.1"/>
    </source>
</evidence>
<dbReference type="Gene3D" id="1.20.1440.60">
    <property type="entry name" value="23S rRNA-intervening sequence"/>
    <property type="match status" value="1"/>
</dbReference>
<evidence type="ECO:0000256" key="1">
    <source>
        <dbReference type="SAM" id="MobiDB-lite"/>
    </source>
</evidence>
<dbReference type="GO" id="GO:0006265">
    <property type="term" value="P:DNA topological change"/>
    <property type="evidence" value="ECO:0007669"/>
    <property type="project" value="InterPro"/>
</dbReference>
<evidence type="ECO:0000259" key="2">
    <source>
        <dbReference type="Pfam" id="PF01396"/>
    </source>
</evidence>
<dbReference type="AlphaFoldDB" id="A0A7C5HHT6"/>
<sequence>MKTLRPSGGYRNTASFQTATLIYDATYQFCEKFVDLRSRTLDQMIQAARSSRQHIAEGSRAAATSSQTELRLVNVARSSLEELLLDYEDYLRHHGLAQWFLSSAEARAVREVPRRFKRDRTDQSDLTDRERWGLYAHWLEHERAEVRANAVICLIHQANYLLDRQIAALEAAFVDEGGYSEQLATARLAERERQRAEPGRQPTPAGEIPSCPKCGKPMVLRTAKAGKKAGKQFWGCTGYPKCKEVVPV</sequence>
<dbReference type="GO" id="GO:0003677">
    <property type="term" value="F:DNA binding"/>
    <property type="evidence" value="ECO:0007669"/>
    <property type="project" value="InterPro"/>
</dbReference>
<dbReference type="NCBIfam" id="TIGR04258">
    <property type="entry name" value="4helix_suffix"/>
    <property type="match status" value="1"/>
</dbReference>
<comment type="caution">
    <text evidence="3">The sequence shown here is derived from an EMBL/GenBank/DDBJ whole genome shotgun (WGS) entry which is preliminary data.</text>
</comment>